<dbReference type="EMBL" id="JAYGHT010000195">
    <property type="protein sequence ID" value="MEA5522875.1"/>
    <property type="molecule type" value="Genomic_DNA"/>
</dbReference>
<evidence type="ECO:0000313" key="2">
    <source>
        <dbReference type="EMBL" id="MEA5522875.1"/>
    </source>
</evidence>
<gene>
    <name evidence="2" type="ORF">VB854_28490</name>
</gene>
<organism evidence="2 3">
    <name type="scientific">Limnoraphis robusta CCNP1315</name>
    <dbReference type="NCBI Taxonomy" id="3110306"/>
    <lineage>
        <taxon>Bacteria</taxon>
        <taxon>Bacillati</taxon>
        <taxon>Cyanobacteriota</taxon>
        <taxon>Cyanophyceae</taxon>
        <taxon>Oscillatoriophycideae</taxon>
        <taxon>Oscillatoriales</taxon>
        <taxon>Sirenicapillariaceae</taxon>
        <taxon>Limnoraphis</taxon>
    </lineage>
</organism>
<dbReference type="RefSeq" id="WP_323274526.1">
    <property type="nucleotide sequence ID" value="NZ_JAYGHT010000195.1"/>
</dbReference>
<keyword evidence="3" id="KW-1185">Reference proteome</keyword>
<protein>
    <submittedName>
        <fullName evidence="2">Uncharacterized protein</fullName>
    </submittedName>
</protein>
<dbReference type="Proteomes" id="UP001301728">
    <property type="component" value="Unassembled WGS sequence"/>
</dbReference>
<accession>A0ABU5U6N6</accession>
<evidence type="ECO:0000313" key="3">
    <source>
        <dbReference type="Proteomes" id="UP001301728"/>
    </source>
</evidence>
<proteinExistence type="predicted"/>
<name>A0ABU5U6N6_9CYAN</name>
<sequence>MKLGNFSLRIPEGKELKTQHVILSHGQQYTIEIANSSNLKCDASIYLDGDFVGNYRLDPGQVWAVEHPPDSQGRFTFYRSGSEDAKIVGEDAVENQNKGLVQVTFFPEKQVLRAKGIRRLRAFASGDETRDFSGGVSGLSGHSFAQYSTAESIDKDENNAVTINLRLVIQSDNDSDTPQPLSSRKSRMSNPIPPAV</sequence>
<comment type="caution">
    <text evidence="2">The sequence shown here is derived from an EMBL/GenBank/DDBJ whole genome shotgun (WGS) entry which is preliminary data.</text>
</comment>
<feature type="compositionally biased region" description="Polar residues" evidence="1">
    <location>
        <begin position="170"/>
        <end position="183"/>
    </location>
</feature>
<reference evidence="2 3" key="1">
    <citation type="submission" date="2023-12" db="EMBL/GenBank/DDBJ databases">
        <title>Baltic Sea Cyanobacteria.</title>
        <authorList>
            <person name="Delbaje E."/>
            <person name="Fewer D.P."/>
            <person name="Shishido T.K."/>
        </authorList>
    </citation>
    <scope>NUCLEOTIDE SEQUENCE [LARGE SCALE GENOMIC DNA]</scope>
    <source>
        <strain evidence="2 3">CCNP 1315</strain>
    </source>
</reference>
<feature type="region of interest" description="Disordered" evidence="1">
    <location>
        <begin position="170"/>
        <end position="196"/>
    </location>
</feature>
<evidence type="ECO:0000256" key="1">
    <source>
        <dbReference type="SAM" id="MobiDB-lite"/>
    </source>
</evidence>